<sequence length="42" mass="4530">MQLLGGAGPPTVPSLPHSRGKSSEQLQPRCPFPGWSTVSFFF</sequence>
<dbReference type="Proteomes" id="UP000233100">
    <property type="component" value="Chromosome 16"/>
</dbReference>
<reference evidence="2 3" key="1">
    <citation type="submission" date="2013-03" db="EMBL/GenBank/DDBJ databases">
        <authorList>
            <person name="Warren W."/>
            <person name="Wilson R.K."/>
        </authorList>
    </citation>
    <scope>NUCLEOTIDE SEQUENCE</scope>
</reference>
<name>A0A7N9DC34_MACFA</name>
<reference evidence="2" key="2">
    <citation type="submission" date="2025-08" db="UniProtKB">
        <authorList>
            <consortium name="Ensembl"/>
        </authorList>
    </citation>
    <scope>IDENTIFICATION</scope>
</reference>
<reference evidence="2" key="3">
    <citation type="submission" date="2025-09" db="UniProtKB">
        <authorList>
            <consortium name="Ensembl"/>
        </authorList>
    </citation>
    <scope>IDENTIFICATION</scope>
</reference>
<dbReference type="Ensembl" id="ENSMFAT00000078148.1">
    <property type="protein sequence ID" value="ENSMFAP00000060492.1"/>
    <property type="gene ID" value="ENSMFAG00000052859.1"/>
</dbReference>
<accession>A0A7N9DC34</accession>
<protein>
    <submittedName>
        <fullName evidence="2">Uncharacterized protein</fullName>
    </submittedName>
</protein>
<evidence type="ECO:0000313" key="3">
    <source>
        <dbReference type="Proteomes" id="UP000233100"/>
    </source>
</evidence>
<keyword evidence="3" id="KW-1185">Reference proteome</keyword>
<evidence type="ECO:0000313" key="2">
    <source>
        <dbReference type="Ensembl" id="ENSMFAP00000060492.1"/>
    </source>
</evidence>
<organism evidence="2 3">
    <name type="scientific">Macaca fascicularis</name>
    <name type="common">Crab-eating macaque</name>
    <name type="synonym">Cynomolgus monkey</name>
    <dbReference type="NCBI Taxonomy" id="9541"/>
    <lineage>
        <taxon>Eukaryota</taxon>
        <taxon>Metazoa</taxon>
        <taxon>Chordata</taxon>
        <taxon>Craniata</taxon>
        <taxon>Vertebrata</taxon>
        <taxon>Euteleostomi</taxon>
        <taxon>Mammalia</taxon>
        <taxon>Eutheria</taxon>
        <taxon>Euarchontoglires</taxon>
        <taxon>Primates</taxon>
        <taxon>Haplorrhini</taxon>
        <taxon>Catarrhini</taxon>
        <taxon>Cercopithecidae</taxon>
        <taxon>Cercopithecinae</taxon>
        <taxon>Macaca</taxon>
    </lineage>
</organism>
<feature type="region of interest" description="Disordered" evidence="1">
    <location>
        <begin position="1"/>
        <end position="29"/>
    </location>
</feature>
<evidence type="ECO:0000256" key="1">
    <source>
        <dbReference type="SAM" id="MobiDB-lite"/>
    </source>
</evidence>
<dbReference type="AlphaFoldDB" id="A0A7N9DC34"/>
<proteinExistence type="predicted"/>